<dbReference type="Proteomes" id="UP001246858">
    <property type="component" value="Unassembled WGS sequence"/>
</dbReference>
<evidence type="ECO:0000313" key="1">
    <source>
        <dbReference type="EMBL" id="MDR6783901.1"/>
    </source>
</evidence>
<name>A0ACC6KXW5_9SPHI</name>
<comment type="caution">
    <text evidence="1">The sequence shown here is derived from an EMBL/GenBank/DDBJ whole genome shotgun (WGS) entry which is preliminary data.</text>
</comment>
<proteinExistence type="predicted"/>
<sequence>MKKYSIYLFLFLASISMGCNKYLDQAPDQRTTLNTPQKVSELLVTAYPRGNYILLAESMSDIAGFTAFTGIDFPTNQAGYYWADVEDTQQDSPTYYWNACYAAIAAANQALDAIAKSKDPQNYTAQKGEALVARAYAHFMLVTLYSRTYDPATADADPGIPYVTEPETIVFKNYERKTVAYVYQQVEKDLLEGIPLISDNYTVPAYHFTRKAAYAFATRYYLFKKDAAKVIEYANLAFPANNFAANVRPWKSYVNFNVEQLETAYTNAANPGNLLIAETVSRLARNYKRPIYSITQTRLNVMRAPVGVNLDSYKVYSNSSTFYYILKFVEHFVRTSINATTGTGYTMVPLLTTEEVWFNRTEAYIMQGKYTEALNDMNNFIRTRVGTYVPATHGLTETRIKSFYEEKTTDTRQAYIYALLDLKKAEFLHEGMRWMDILRHKLSVVHEDPDGKVNTLDPDDKRKLWQLPAEVALSGVQQNPR</sequence>
<dbReference type="EMBL" id="JAVDTF010000002">
    <property type="protein sequence ID" value="MDR6783901.1"/>
    <property type="molecule type" value="Genomic_DNA"/>
</dbReference>
<keyword evidence="2" id="KW-1185">Reference proteome</keyword>
<organism evidence="1 2">
    <name type="scientific">Pedobacter africanus</name>
    <dbReference type="NCBI Taxonomy" id="151894"/>
    <lineage>
        <taxon>Bacteria</taxon>
        <taxon>Pseudomonadati</taxon>
        <taxon>Bacteroidota</taxon>
        <taxon>Sphingobacteriia</taxon>
        <taxon>Sphingobacteriales</taxon>
        <taxon>Sphingobacteriaceae</taxon>
        <taxon>Pedobacter</taxon>
    </lineage>
</organism>
<evidence type="ECO:0000313" key="2">
    <source>
        <dbReference type="Proteomes" id="UP001246858"/>
    </source>
</evidence>
<protein>
    <submittedName>
        <fullName evidence="1">Uncharacterized protein</fullName>
    </submittedName>
</protein>
<gene>
    <name evidence="1" type="ORF">J2X78_002466</name>
</gene>
<accession>A0ACC6KXW5</accession>
<reference evidence="1" key="1">
    <citation type="submission" date="2023-07" db="EMBL/GenBank/DDBJ databases">
        <title>Sorghum-associated microbial communities from plants grown in Nebraska, USA.</title>
        <authorList>
            <person name="Schachtman D."/>
        </authorList>
    </citation>
    <scope>NUCLEOTIDE SEQUENCE</scope>
    <source>
        <strain evidence="1">2697</strain>
    </source>
</reference>